<keyword evidence="11" id="KW-1185">Reference proteome</keyword>
<evidence type="ECO:0000256" key="6">
    <source>
        <dbReference type="ARBA" id="ARBA00023136"/>
    </source>
</evidence>
<dbReference type="PANTHER" id="PTHR34582:SF5">
    <property type="entry name" value="UPF0702 TRANSMEMBRANE PROTEIN YETF"/>
    <property type="match status" value="1"/>
</dbReference>
<feature type="transmembrane region" description="Helical" evidence="7">
    <location>
        <begin position="41"/>
        <end position="60"/>
    </location>
</feature>
<keyword evidence="4 7" id="KW-0812">Transmembrane</keyword>
<feature type="domain" description="YetF-like N-terminal transmembrane" evidence="9">
    <location>
        <begin position="14"/>
        <end position="84"/>
    </location>
</feature>
<proteinExistence type="inferred from homology"/>
<keyword evidence="3" id="KW-1003">Cell membrane</keyword>
<comment type="caution">
    <text evidence="10">The sequence shown here is derived from an EMBL/GenBank/DDBJ whole genome shotgun (WGS) entry which is preliminary data.</text>
</comment>
<feature type="domain" description="YetF C-terminal" evidence="8">
    <location>
        <begin position="90"/>
        <end position="222"/>
    </location>
</feature>
<evidence type="ECO:0000259" key="9">
    <source>
        <dbReference type="Pfam" id="PF20730"/>
    </source>
</evidence>
<dbReference type="Pfam" id="PF04239">
    <property type="entry name" value="DUF421"/>
    <property type="match status" value="1"/>
</dbReference>
<dbReference type="InterPro" id="IPR007353">
    <property type="entry name" value="DUF421"/>
</dbReference>
<protein>
    <submittedName>
        <fullName evidence="10">DUF421 domain-containing protein</fullName>
    </submittedName>
</protein>
<evidence type="ECO:0000256" key="1">
    <source>
        <dbReference type="ARBA" id="ARBA00004651"/>
    </source>
</evidence>
<gene>
    <name evidence="10" type="ORF">F7731_13750</name>
</gene>
<keyword evidence="6 7" id="KW-0472">Membrane</keyword>
<evidence type="ECO:0000256" key="7">
    <source>
        <dbReference type="SAM" id="Phobius"/>
    </source>
</evidence>
<accession>A0A6L3V491</accession>
<evidence type="ECO:0000313" key="10">
    <source>
        <dbReference type="EMBL" id="KAB2334820.1"/>
    </source>
</evidence>
<comment type="similarity">
    <text evidence="2">Belongs to the UPF0702 family.</text>
</comment>
<feature type="transmembrane region" description="Helical" evidence="7">
    <location>
        <begin position="15"/>
        <end position="34"/>
    </location>
</feature>
<evidence type="ECO:0000256" key="2">
    <source>
        <dbReference type="ARBA" id="ARBA00006448"/>
    </source>
</evidence>
<evidence type="ECO:0000256" key="4">
    <source>
        <dbReference type="ARBA" id="ARBA00022692"/>
    </source>
</evidence>
<feature type="transmembrane region" description="Helical" evidence="7">
    <location>
        <begin position="72"/>
        <end position="89"/>
    </location>
</feature>
<keyword evidence="5 7" id="KW-1133">Transmembrane helix</keyword>
<evidence type="ECO:0000256" key="5">
    <source>
        <dbReference type="ARBA" id="ARBA00022989"/>
    </source>
</evidence>
<dbReference type="InterPro" id="IPR023090">
    <property type="entry name" value="UPF0702_alpha/beta_dom_sf"/>
</dbReference>
<name>A0A6L3V491_9BACI</name>
<dbReference type="RefSeq" id="WP_151535360.1">
    <property type="nucleotide sequence ID" value="NZ_WBOS01000005.1"/>
</dbReference>
<dbReference type="Pfam" id="PF20730">
    <property type="entry name" value="YetF_N"/>
    <property type="match status" value="1"/>
</dbReference>
<dbReference type="GO" id="GO:0005886">
    <property type="term" value="C:plasma membrane"/>
    <property type="evidence" value="ECO:0007669"/>
    <property type="project" value="UniProtKB-SubCell"/>
</dbReference>
<organism evidence="10 11">
    <name type="scientific">Cytobacillus depressus</name>
    <dbReference type="NCBI Taxonomy" id="1602942"/>
    <lineage>
        <taxon>Bacteria</taxon>
        <taxon>Bacillati</taxon>
        <taxon>Bacillota</taxon>
        <taxon>Bacilli</taxon>
        <taxon>Bacillales</taxon>
        <taxon>Bacillaceae</taxon>
        <taxon>Cytobacillus</taxon>
    </lineage>
</organism>
<dbReference type="AlphaFoldDB" id="A0A6L3V491"/>
<dbReference type="EMBL" id="WBOS01000005">
    <property type="protein sequence ID" value="KAB2334820.1"/>
    <property type="molecule type" value="Genomic_DNA"/>
</dbReference>
<dbReference type="Proteomes" id="UP000481030">
    <property type="component" value="Unassembled WGS sequence"/>
</dbReference>
<dbReference type="Gene3D" id="3.30.240.20">
    <property type="entry name" value="bsu07140 like domains"/>
    <property type="match status" value="2"/>
</dbReference>
<evidence type="ECO:0000313" key="11">
    <source>
        <dbReference type="Proteomes" id="UP000481030"/>
    </source>
</evidence>
<sequence length="236" mass="26971">MDFFQSHESLTTVEWILRAVVAYIFMLVILKLLGRRSLAQLSLFDFALALMIGNIIAHPLSDERLGFKGSMTTMIVIAILYLLCVFLTLKSFNVRKMFLPEPLPLVKNGEIKIKNLAKSRISVEYLLSAARKEKIEDLKKVSLALWEPDGTISFFIRPDLEPVTRSDMNIVPEAFSFPITVIREGNIDSNQLKKLGVEKSWLQSNIKKAYHADINQVLLATLDKNKQLKVFLYRLK</sequence>
<evidence type="ECO:0000256" key="3">
    <source>
        <dbReference type="ARBA" id="ARBA00022475"/>
    </source>
</evidence>
<dbReference type="OrthoDB" id="1899680at2"/>
<dbReference type="InterPro" id="IPR048454">
    <property type="entry name" value="YetF_N"/>
</dbReference>
<evidence type="ECO:0000259" key="8">
    <source>
        <dbReference type="Pfam" id="PF04239"/>
    </source>
</evidence>
<reference evidence="10 11" key="1">
    <citation type="journal article" date="2016" name="Antonie Van Leeuwenhoek">
        <title>Bacillus depressus sp. nov., isolated from soil of a sunflower field.</title>
        <authorList>
            <person name="Wei X."/>
            <person name="Xin D."/>
            <person name="Xin Y."/>
            <person name="Zhang H."/>
            <person name="Wang T."/>
            <person name="Zhang J."/>
        </authorList>
    </citation>
    <scope>NUCLEOTIDE SEQUENCE [LARGE SCALE GENOMIC DNA]</scope>
    <source>
        <strain evidence="10 11">BZ1</strain>
    </source>
</reference>
<comment type="subcellular location">
    <subcellularLocation>
        <location evidence="1">Cell membrane</location>
        <topology evidence="1">Multi-pass membrane protein</topology>
    </subcellularLocation>
</comment>
<dbReference type="PANTHER" id="PTHR34582">
    <property type="entry name" value="UPF0702 TRANSMEMBRANE PROTEIN YCAP"/>
    <property type="match status" value="1"/>
</dbReference>